<protein>
    <submittedName>
        <fullName evidence="2">ImmA/IrrE family metallo-endopeptidase</fullName>
    </submittedName>
</protein>
<dbReference type="RefSeq" id="WP_154427684.1">
    <property type="nucleotide sequence ID" value="NZ_VUNI01000001.1"/>
</dbReference>
<dbReference type="Pfam" id="PF06114">
    <property type="entry name" value="Peptidase_M78"/>
    <property type="match status" value="1"/>
</dbReference>
<dbReference type="Gene3D" id="1.10.10.2910">
    <property type="match status" value="1"/>
</dbReference>
<sequence length="167" mass="19354">MENVSVEPMSRKSIRNIVMEFRKLFGLENTLFFPIVEFIEWCLPELGLDFEILDVCEMRDTYGLTNMDKNTLYIREDVYIGAKNGVPRDRFTLCHELGHALLHTPDRVSFARGEIPAYRDPEWQANTFAGELMAPYSLTRNMSPQEISDKCGMSLQAAKIQYDSFRK</sequence>
<feature type="domain" description="IrrE N-terminal-like" evidence="1">
    <location>
        <begin position="71"/>
        <end position="149"/>
    </location>
</feature>
<dbReference type="InterPro" id="IPR010359">
    <property type="entry name" value="IrrE_HExxH"/>
</dbReference>
<evidence type="ECO:0000313" key="2">
    <source>
        <dbReference type="EMBL" id="MST73478.1"/>
    </source>
</evidence>
<evidence type="ECO:0000259" key="1">
    <source>
        <dbReference type="Pfam" id="PF06114"/>
    </source>
</evidence>
<dbReference type="AlphaFoldDB" id="A0A6L5YMF8"/>
<gene>
    <name evidence="2" type="ORF">FYJ75_00330</name>
</gene>
<proteinExistence type="predicted"/>
<comment type="caution">
    <text evidence="2">The sequence shown here is derived from an EMBL/GenBank/DDBJ whole genome shotgun (WGS) entry which is preliminary data.</text>
</comment>
<accession>A0A6L5YMF8</accession>
<dbReference type="EMBL" id="VUNI01000001">
    <property type="protein sequence ID" value="MST73478.1"/>
    <property type="molecule type" value="Genomic_DNA"/>
</dbReference>
<reference evidence="2 3" key="1">
    <citation type="submission" date="2019-08" db="EMBL/GenBank/DDBJ databases">
        <title>In-depth cultivation of the pig gut microbiome towards novel bacterial diversity and tailored functional studies.</title>
        <authorList>
            <person name="Wylensek D."/>
            <person name="Hitch T.C.A."/>
            <person name="Clavel T."/>
        </authorList>
    </citation>
    <scope>NUCLEOTIDE SEQUENCE [LARGE SCALE GENOMIC DNA]</scope>
    <source>
        <strain evidence="2 3">MUC/MUC-530-WT-4D</strain>
    </source>
</reference>
<organism evidence="2 3">
    <name type="scientific">Roseburia porci</name>
    <dbReference type="NCBI Taxonomy" id="2605790"/>
    <lineage>
        <taxon>Bacteria</taxon>
        <taxon>Bacillati</taxon>
        <taxon>Bacillota</taxon>
        <taxon>Clostridia</taxon>
        <taxon>Lachnospirales</taxon>
        <taxon>Lachnospiraceae</taxon>
        <taxon>Roseburia</taxon>
    </lineage>
</organism>
<dbReference type="Proteomes" id="UP000474024">
    <property type="component" value="Unassembled WGS sequence"/>
</dbReference>
<evidence type="ECO:0000313" key="3">
    <source>
        <dbReference type="Proteomes" id="UP000474024"/>
    </source>
</evidence>
<keyword evidence="3" id="KW-1185">Reference proteome</keyword>
<name>A0A6L5YMF8_9FIRM</name>